<evidence type="ECO:0000259" key="3">
    <source>
        <dbReference type="PROSITE" id="PS50853"/>
    </source>
</evidence>
<evidence type="ECO:0000256" key="2">
    <source>
        <dbReference type="SAM" id="SignalP"/>
    </source>
</evidence>
<dbReference type="EMBL" id="JBHLWN010000022">
    <property type="protein sequence ID" value="MFC0211765.1"/>
    <property type="molecule type" value="Genomic_DNA"/>
</dbReference>
<dbReference type="Pfam" id="PF00395">
    <property type="entry name" value="SLH"/>
    <property type="match status" value="2"/>
</dbReference>
<gene>
    <name evidence="5" type="ORF">ACFFK0_04730</name>
</gene>
<comment type="caution">
    <text evidence="5">The sequence shown here is derived from an EMBL/GenBank/DDBJ whole genome shotgun (WGS) entry which is preliminary data.</text>
</comment>
<dbReference type="Pfam" id="PF20578">
    <property type="entry name" value="aBig_2"/>
    <property type="match status" value="1"/>
</dbReference>
<dbReference type="Gene3D" id="2.60.40.1120">
    <property type="entry name" value="Carboxypeptidase-like, regulatory domain"/>
    <property type="match status" value="1"/>
</dbReference>
<proteinExistence type="predicted"/>
<dbReference type="InterPro" id="IPR003961">
    <property type="entry name" value="FN3_dom"/>
</dbReference>
<keyword evidence="6" id="KW-1185">Reference proteome</keyword>
<dbReference type="RefSeq" id="WP_377468756.1">
    <property type="nucleotide sequence ID" value="NZ_JBHLWN010000022.1"/>
</dbReference>
<dbReference type="SUPFAM" id="SSF49478">
    <property type="entry name" value="Cna protein B-type domain"/>
    <property type="match status" value="1"/>
</dbReference>
<sequence>MRTKGKGLISCLTALATLGGTLVLPASMSAADRIGFPDIADSYAAAEITELAKAGIVSGYPDGLFQPKKTITRAELAKILVSAKGLKEDAAKGATFSDVPSTSWFSGYVGALVGAGITQGTTDTTFSPDAPVTREELVVFFMRSFELEQTPAEALPKLTFADQTSLSDWARSSVALAAAIEFVGGVENPDKTVSFRPKERAERQALARLAYEFKFKGQSYVDKAKALVADAQKKLEVTAISAVSSTSIEVTFAEDVMTVRKEDFVFEPKLEVTAAYLKPGTKKVVVLKTAVQNGGTEYTLTYKGKATGKKTTGIGGFFGGGWYGGGSTNANNPPPSESVAQRLASGKPQGELTIVDSGTYGPDKGAKTKVTKLTVNAGVYSDVTLRNLEVDLLDIRSGGVDSVKMIGTTVGKLQVNVAGQQQTPVRVVADEGTVVGATYVQSQTVLESTYEQATFGPIVIEDGAANKNVVLRGSITGVVSVNAPGVNLLIAEPTPKNVVTTDVYKVIVKDGITGIKLNLEPATYVRALEAQGGVTIGGDPLAVARIAVTGAVEIEDSIANRVPVLRAILAMEAIVESGLSFEESLARIEHADKAIAAAREAGAADDDLTGYANYVNRRDAILSLRDRYNAVQITFQSGDSAQSVTTDVKFLNGSDWSSNKPKVIDRNGRVHRPAYGAGDAEVTVTASVYAGTLKYLKKFDLIVKQYESKPVEALSLRSDLVLVVFDNPVMNTAVADFSFDNGLTVQSSTQYPQFPRYVLLTVGGQSSSALYALGYKGKSAGVSFTGSTSNTCSEQTCAVPGSSAQIPIPGIAVPGSVTGAVYQDVTGSIIANASVTLYGSDGSEKTIVTGPAGEFSFAGVSPELSYTLKVTKEGWSTYTSPSFRIAPGEPYRFDASDIVLYLPPEPVKNIRGSDFGGEIFLQWAGAYREDRPVTYHVYKDDVEVGSVENQNYITLGGAAAETQYRFAVAACNGAGCSGKTSYTYTTSAVLEISGVLPYHSVTKEVYEPLVRTLDGNDVYMYVWPEGPAAAADSLLVEFRDPKVEDGFRGAVDYSAATYLDKRGQAVTINGITYVKLNLTREKLPEIPMYISGIKYRIDSKVYKVNVPGLFIATK</sequence>
<organism evidence="5 6">
    <name type="scientific">Paenibacillus chartarius</name>
    <dbReference type="NCBI Taxonomy" id="747481"/>
    <lineage>
        <taxon>Bacteria</taxon>
        <taxon>Bacillati</taxon>
        <taxon>Bacillota</taxon>
        <taxon>Bacilli</taxon>
        <taxon>Bacillales</taxon>
        <taxon>Paenibacillaceae</taxon>
        <taxon>Paenibacillus</taxon>
    </lineage>
</organism>
<dbReference type="SUPFAM" id="SSF49265">
    <property type="entry name" value="Fibronectin type III"/>
    <property type="match status" value="1"/>
</dbReference>
<feature type="domain" description="SLH" evidence="4">
    <location>
        <begin position="95"/>
        <end position="155"/>
    </location>
</feature>
<dbReference type="InterPro" id="IPR001119">
    <property type="entry name" value="SLH_dom"/>
</dbReference>
<dbReference type="InterPro" id="IPR046780">
    <property type="entry name" value="aBig_2"/>
</dbReference>
<dbReference type="Pfam" id="PF13620">
    <property type="entry name" value="CarboxypepD_reg"/>
    <property type="match status" value="1"/>
</dbReference>
<dbReference type="InterPro" id="IPR013783">
    <property type="entry name" value="Ig-like_fold"/>
</dbReference>
<feature type="signal peptide" evidence="2">
    <location>
        <begin position="1"/>
        <end position="30"/>
    </location>
</feature>
<dbReference type="InterPro" id="IPR014755">
    <property type="entry name" value="Cu-Rt/internalin_Ig-like"/>
</dbReference>
<dbReference type="CDD" id="cd00063">
    <property type="entry name" value="FN3"/>
    <property type="match status" value="1"/>
</dbReference>
<keyword evidence="1 2" id="KW-0732">Signal</keyword>
<feature type="domain" description="SLH" evidence="4">
    <location>
        <begin position="31"/>
        <end position="94"/>
    </location>
</feature>
<name>A0ABV6DGJ4_9BACL</name>
<dbReference type="PANTHER" id="PTHR43308:SF5">
    <property type="entry name" value="S-LAYER PROTEIN _ PEPTIDOGLYCAN ENDO-BETA-N-ACETYLGLUCOSAMINIDASE"/>
    <property type="match status" value="1"/>
</dbReference>
<dbReference type="InterPro" id="IPR051465">
    <property type="entry name" value="Cell_Envelope_Struct_Comp"/>
</dbReference>
<dbReference type="PROSITE" id="PS51272">
    <property type="entry name" value="SLH"/>
    <property type="match status" value="3"/>
</dbReference>
<dbReference type="PROSITE" id="PS50853">
    <property type="entry name" value="FN3"/>
    <property type="match status" value="1"/>
</dbReference>
<dbReference type="Gene3D" id="2.60.40.10">
    <property type="entry name" value="Immunoglobulins"/>
    <property type="match status" value="1"/>
</dbReference>
<protein>
    <submittedName>
        <fullName evidence="5">S-layer homology domain-containing protein</fullName>
    </submittedName>
</protein>
<feature type="domain" description="Fibronectin type-III" evidence="3">
    <location>
        <begin position="903"/>
        <end position="992"/>
    </location>
</feature>
<reference evidence="5 6" key="1">
    <citation type="submission" date="2024-09" db="EMBL/GenBank/DDBJ databases">
        <authorList>
            <person name="Sun Q."/>
            <person name="Mori K."/>
        </authorList>
    </citation>
    <scope>NUCLEOTIDE SEQUENCE [LARGE SCALE GENOMIC DNA]</scope>
    <source>
        <strain evidence="5 6">CCM 7759</strain>
    </source>
</reference>
<evidence type="ECO:0000313" key="5">
    <source>
        <dbReference type="EMBL" id="MFC0211765.1"/>
    </source>
</evidence>
<accession>A0ABV6DGJ4</accession>
<dbReference type="Proteomes" id="UP001589776">
    <property type="component" value="Unassembled WGS sequence"/>
</dbReference>
<feature type="chain" id="PRO_5046751514" evidence="2">
    <location>
        <begin position="31"/>
        <end position="1114"/>
    </location>
</feature>
<dbReference type="InterPro" id="IPR036116">
    <property type="entry name" value="FN3_sf"/>
</dbReference>
<evidence type="ECO:0000313" key="6">
    <source>
        <dbReference type="Proteomes" id="UP001589776"/>
    </source>
</evidence>
<dbReference type="Gene3D" id="2.60.40.1220">
    <property type="match status" value="1"/>
</dbReference>
<dbReference type="SMART" id="SM00060">
    <property type="entry name" value="FN3"/>
    <property type="match status" value="1"/>
</dbReference>
<evidence type="ECO:0000256" key="1">
    <source>
        <dbReference type="ARBA" id="ARBA00022729"/>
    </source>
</evidence>
<feature type="domain" description="SLH" evidence="4">
    <location>
        <begin position="157"/>
        <end position="224"/>
    </location>
</feature>
<dbReference type="PANTHER" id="PTHR43308">
    <property type="entry name" value="OUTER MEMBRANE PROTEIN ALPHA-RELATED"/>
    <property type="match status" value="1"/>
</dbReference>
<evidence type="ECO:0000259" key="4">
    <source>
        <dbReference type="PROSITE" id="PS51272"/>
    </source>
</evidence>